<name>A0ABP9UQX2_9BACT</name>
<sequence>MKFPSTLSALYFIPPVLIATLSAQDADIITKWDVQLPPPIVQEEENREVPAVDPVPIQFDVLTSRTKEVYVQETPEMPDLPPVEGKIKVTIQKVADPGLPDPPPPLPALPPDDPAVIARMEELRETYRGTELIFVSSSVYMETKDSPECRTLLRIYPNGQTGNEVVAWTNLNLLHLCGQGGYRLNLDDGTYQDFGLLMGISPIYIENMRRLAATHAGREYQEPEIPELPDLATAGPSFVLVEGDAASPAYATLEQIHDLFRLSGDTIKAQHLAREQARVERKAFLLANPPKPKDVTIRVWRRTPTQISQEQAR</sequence>
<proteinExistence type="predicted"/>
<organism evidence="1 2">
    <name type="scientific">Haloferula sargassicola</name>
    <dbReference type="NCBI Taxonomy" id="490096"/>
    <lineage>
        <taxon>Bacteria</taxon>
        <taxon>Pseudomonadati</taxon>
        <taxon>Verrucomicrobiota</taxon>
        <taxon>Verrucomicrobiia</taxon>
        <taxon>Verrucomicrobiales</taxon>
        <taxon>Verrucomicrobiaceae</taxon>
        <taxon>Haloferula</taxon>
    </lineage>
</organism>
<dbReference type="RefSeq" id="WP_353568046.1">
    <property type="nucleotide sequence ID" value="NZ_BAABRI010000019.1"/>
</dbReference>
<dbReference type="Proteomes" id="UP001476282">
    <property type="component" value="Unassembled WGS sequence"/>
</dbReference>
<protein>
    <submittedName>
        <fullName evidence="1">Uncharacterized protein</fullName>
    </submittedName>
</protein>
<comment type="caution">
    <text evidence="1">The sequence shown here is derived from an EMBL/GenBank/DDBJ whole genome shotgun (WGS) entry which is preliminary data.</text>
</comment>
<accession>A0ABP9UQX2</accession>
<dbReference type="EMBL" id="BAABRI010000019">
    <property type="protein sequence ID" value="GAA5483945.1"/>
    <property type="molecule type" value="Genomic_DNA"/>
</dbReference>
<reference evidence="1 2" key="1">
    <citation type="submission" date="2024-02" db="EMBL/GenBank/DDBJ databases">
        <title>Haloferula sargassicola NBRC 104335.</title>
        <authorList>
            <person name="Ichikawa N."/>
            <person name="Katano-Makiyama Y."/>
            <person name="Hidaka K."/>
        </authorList>
    </citation>
    <scope>NUCLEOTIDE SEQUENCE [LARGE SCALE GENOMIC DNA]</scope>
    <source>
        <strain evidence="1 2">NBRC 104335</strain>
    </source>
</reference>
<keyword evidence="2" id="KW-1185">Reference proteome</keyword>
<gene>
    <name evidence="1" type="ORF">Hsar01_03182</name>
</gene>
<evidence type="ECO:0000313" key="2">
    <source>
        <dbReference type="Proteomes" id="UP001476282"/>
    </source>
</evidence>
<evidence type="ECO:0000313" key="1">
    <source>
        <dbReference type="EMBL" id="GAA5483945.1"/>
    </source>
</evidence>